<sequence length="281" mass="31569">MKKGIAFVLAAVMCLGFVGCGKEITAETVFDALSKKGKLVFEIKYDSMVSDNSAQEPNVEMIVFRLPKEQRPTPGEDACYIEVYPSREALERSAEQYKQIKKIDWLYASKNVLLRIDGNVPFDIVQPYTDALKKLTNEEVQARHRAEPIIRSSNREKTFQLPGNFGANEAFEILKQEIGGLEFASYVYTANAEIVSFWLRESGNIFCGSVLVFESYKEAVSFAEIGYSPNPWAGIACSIFVSDNVVIEIDRSSEALFVQYSNALKKITGKPIDMEFSKRSE</sequence>
<keyword evidence="2" id="KW-1185">Reference proteome</keyword>
<reference evidence="1" key="1">
    <citation type="submission" date="2020-08" db="EMBL/GenBank/DDBJ databases">
        <title>Genome public.</title>
        <authorList>
            <person name="Liu C."/>
            <person name="Sun Q."/>
        </authorList>
    </citation>
    <scope>NUCLEOTIDE SEQUENCE</scope>
    <source>
        <strain evidence="1">H8</strain>
    </source>
</reference>
<dbReference type="EMBL" id="JACRSU010000001">
    <property type="protein sequence ID" value="MBC8540186.1"/>
    <property type="molecule type" value="Genomic_DNA"/>
</dbReference>
<protein>
    <recommendedName>
        <fullName evidence="3">Lipoprotein</fullName>
    </recommendedName>
</protein>
<name>A0A926HYV1_9FIRM</name>
<comment type="caution">
    <text evidence="1">The sequence shown here is derived from an EMBL/GenBank/DDBJ whole genome shotgun (WGS) entry which is preliminary data.</text>
</comment>
<evidence type="ECO:0008006" key="3">
    <source>
        <dbReference type="Google" id="ProtNLM"/>
    </source>
</evidence>
<dbReference type="PROSITE" id="PS00111">
    <property type="entry name" value="PGLYCERATE_KINASE"/>
    <property type="match status" value="1"/>
</dbReference>
<accession>A0A926HYV1</accession>
<proteinExistence type="predicted"/>
<gene>
    <name evidence="1" type="ORF">H8698_04260</name>
</gene>
<dbReference type="GO" id="GO:0006096">
    <property type="term" value="P:glycolytic process"/>
    <property type="evidence" value="ECO:0007669"/>
    <property type="project" value="InterPro"/>
</dbReference>
<dbReference type="PROSITE" id="PS51257">
    <property type="entry name" value="PROKAR_LIPOPROTEIN"/>
    <property type="match status" value="1"/>
</dbReference>
<dbReference type="AlphaFoldDB" id="A0A926HYV1"/>
<organism evidence="1 2">
    <name type="scientific">Congzhengia minquanensis</name>
    <dbReference type="NCBI Taxonomy" id="2763657"/>
    <lineage>
        <taxon>Bacteria</taxon>
        <taxon>Bacillati</taxon>
        <taxon>Bacillota</taxon>
        <taxon>Clostridia</taxon>
        <taxon>Eubacteriales</taxon>
        <taxon>Oscillospiraceae</taxon>
        <taxon>Congzhengia</taxon>
    </lineage>
</organism>
<evidence type="ECO:0000313" key="2">
    <source>
        <dbReference type="Proteomes" id="UP000611762"/>
    </source>
</evidence>
<dbReference type="InterPro" id="IPR015911">
    <property type="entry name" value="Phosphoglycerate_kinase_CS"/>
</dbReference>
<evidence type="ECO:0000313" key="1">
    <source>
        <dbReference type="EMBL" id="MBC8540186.1"/>
    </source>
</evidence>
<dbReference type="GO" id="GO:0004618">
    <property type="term" value="F:phosphoglycerate kinase activity"/>
    <property type="evidence" value="ECO:0007669"/>
    <property type="project" value="InterPro"/>
</dbReference>
<dbReference type="RefSeq" id="WP_249311304.1">
    <property type="nucleotide sequence ID" value="NZ_JACRSU010000001.1"/>
</dbReference>
<dbReference type="Proteomes" id="UP000611762">
    <property type="component" value="Unassembled WGS sequence"/>
</dbReference>